<dbReference type="Proteomes" id="UP001560573">
    <property type="component" value="Unassembled WGS sequence"/>
</dbReference>
<sequence>MRILSLYAAVIAVCLMLLQGCTKEEKLNQSPNSSQSKSTNGLRKTGTAADVSARLASLRSSLSLPEHNLNTHVSNLLQQHPEYKSVVLQALKAPGAPVCNSNTPIRQWLNEQLSDWDENTIFFASITGMLDFPTYDALLFENSEAGQTFGINGEYTHVLTKTFKDLKRFWDIQSADIIMVAMHGNMLLDRDRIIRIDMILYGDSQTDAEFWADLIISLMNDVPQYRKGDHPIFTFNAFAQSSFDFPPYGTIPSKIVMGDGILDGYTGIGYGDVAPQAVLAHEFGHHIQFQLNLYPSTSSPENTRKMELMADAFSAYYLSHARGASMQWKRVKQFLQVFFNIGDCGFTNVNHHGTPTQRMASAEWAYQVADNAQKQGHILSSSEFVSLFLAAYPSILAH</sequence>
<dbReference type="EMBL" id="JAULBC010000006">
    <property type="protein sequence ID" value="MEX6689339.1"/>
    <property type="molecule type" value="Genomic_DNA"/>
</dbReference>
<protein>
    <submittedName>
        <fullName evidence="1">Uncharacterized protein</fullName>
    </submittedName>
</protein>
<gene>
    <name evidence="1" type="ORF">QTN47_17655</name>
</gene>
<name>A0ABV3ZJL0_9BACT</name>
<comment type="caution">
    <text evidence="1">The sequence shown here is derived from an EMBL/GenBank/DDBJ whole genome shotgun (WGS) entry which is preliminary data.</text>
</comment>
<evidence type="ECO:0000313" key="2">
    <source>
        <dbReference type="Proteomes" id="UP001560573"/>
    </source>
</evidence>
<accession>A0ABV3ZJL0</accession>
<keyword evidence="2" id="KW-1185">Reference proteome</keyword>
<organism evidence="1 2">
    <name type="scientific">Danxiaibacter flavus</name>
    <dbReference type="NCBI Taxonomy" id="3049108"/>
    <lineage>
        <taxon>Bacteria</taxon>
        <taxon>Pseudomonadati</taxon>
        <taxon>Bacteroidota</taxon>
        <taxon>Chitinophagia</taxon>
        <taxon>Chitinophagales</taxon>
        <taxon>Chitinophagaceae</taxon>
        <taxon>Danxiaibacter</taxon>
    </lineage>
</organism>
<dbReference type="RefSeq" id="WP_369330746.1">
    <property type="nucleotide sequence ID" value="NZ_JAULBC010000006.1"/>
</dbReference>
<evidence type="ECO:0000313" key="1">
    <source>
        <dbReference type="EMBL" id="MEX6689339.1"/>
    </source>
</evidence>
<reference evidence="1 2" key="1">
    <citation type="submission" date="2023-07" db="EMBL/GenBank/DDBJ databases">
        <authorList>
            <person name="Lian W.-H."/>
        </authorList>
    </citation>
    <scope>NUCLEOTIDE SEQUENCE [LARGE SCALE GENOMIC DNA]</scope>
    <source>
        <strain evidence="1 2">SYSU DXS3180</strain>
    </source>
</reference>
<proteinExistence type="predicted"/>
<dbReference type="PROSITE" id="PS51257">
    <property type="entry name" value="PROKAR_LIPOPROTEIN"/>
    <property type="match status" value="1"/>
</dbReference>